<dbReference type="PANTHER" id="PTHR43003:SF5">
    <property type="entry name" value="DNA-3-METHYLADENINE GLYCOSYLASE"/>
    <property type="match status" value="1"/>
</dbReference>
<keyword evidence="7" id="KW-1185">Reference proteome</keyword>
<dbReference type="GO" id="GO:0032993">
    <property type="term" value="C:protein-DNA complex"/>
    <property type="evidence" value="ECO:0007669"/>
    <property type="project" value="TreeGrafter"/>
</dbReference>
<evidence type="ECO:0000256" key="3">
    <source>
        <dbReference type="ARBA" id="ARBA00023204"/>
    </source>
</evidence>
<dbReference type="InterPro" id="IPR051912">
    <property type="entry name" value="Alkylbase_DNA_Glycosylase/TA"/>
</dbReference>
<dbReference type="PANTHER" id="PTHR43003">
    <property type="entry name" value="DNA-3-METHYLADENINE GLYCOSYLASE"/>
    <property type="match status" value="1"/>
</dbReference>
<dbReference type="InParanoid" id="A0A163LUP8"/>
<organism evidence="6">
    <name type="scientific">Absidia glauca</name>
    <name type="common">Pin mould</name>
    <dbReference type="NCBI Taxonomy" id="4829"/>
    <lineage>
        <taxon>Eukaryota</taxon>
        <taxon>Fungi</taxon>
        <taxon>Fungi incertae sedis</taxon>
        <taxon>Mucoromycota</taxon>
        <taxon>Mucoromycotina</taxon>
        <taxon>Mucoromycetes</taxon>
        <taxon>Mucorales</taxon>
        <taxon>Cunninghamellaceae</taxon>
        <taxon>Absidia</taxon>
    </lineage>
</organism>
<evidence type="ECO:0000256" key="2">
    <source>
        <dbReference type="ARBA" id="ARBA00022763"/>
    </source>
</evidence>
<dbReference type="AlphaFoldDB" id="A0A163LUP8"/>
<evidence type="ECO:0000256" key="1">
    <source>
        <dbReference type="ARBA" id="ARBA00010817"/>
    </source>
</evidence>
<dbReference type="Gene3D" id="1.10.1670.40">
    <property type="match status" value="1"/>
</dbReference>
<dbReference type="OMA" id="IVCGQQL"/>
<accession>A0A163LUP8</accession>
<gene>
    <name evidence="6" type="primary">ABSGL_02235.1 scaffold 2873</name>
</gene>
<proteinExistence type="inferred from homology"/>
<dbReference type="SMART" id="SM00478">
    <property type="entry name" value="ENDO3c"/>
    <property type="match status" value="1"/>
</dbReference>
<dbReference type="GO" id="GO:0006285">
    <property type="term" value="P:base-excision repair, AP site formation"/>
    <property type="evidence" value="ECO:0007669"/>
    <property type="project" value="TreeGrafter"/>
</dbReference>
<evidence type="ECO:0000259" key="5">
    <source>
        <dbReference type="SMART" id="SM00478"/>
    </source>
</evidence>
<keyword evidence="3" id="KW-0234">DNA repair</keyword>
<dbReference type="CDD" id="cd00056">
    <property type="entry name" value="ENDO3c"/>
    <property type="match status" value="1"/>
</dbReference>
<dbReference type="GO" id="GO:0006307">
    <property type="term" value="P:DNA alkylation repair"/>
    <property type="evidence" value="ECO:0007669"/>
    <property type="project" value="TreeGrafter"/>
</dbReference>
<dbReference type="EMBL" id="LT551286">
    <property type="protein sequence ID" value="SAL96808.1"/>
    <property type="molecule type" value="Genomic_DNA"/>
</dbReference>
<dbReference type="GO" id="GO:0005634">
    <property type="term" value="C:nucleus"/>
    <property type="evidence" value="ECO:0007669"/>
    <property type="project" value="TreeGrafter"/>
</dbReference>
<keyword evidence="2" id="KW-0227">DNA damage</keyword>
<dbReference type="GO" id="GO:0043916">
    <property type="term" value="F:DNA-7-methylguanine glycosylase activity"/>
    <property type="evidence" value="ECO:0007669"/>
    <property type="project" value="TreeGrafter"/>
</dbReference>
<sequence length="303" mass="34459">MIRRSARLAKTSENSYTFRQKPAPRQSTAKEGRISKARKQNKEALNQLETYRVPSALDANLGLAHVLPRKYDPRKAWDYVKSADPKLSSVMDEAAFNEFRLRIELADGSNPFKALVTSIIYQQIHGKAAASIRNKFIRLFDSPVPFPDDTLILPSSFPWFPTPELILSKSFEELRSAGLSQRKTEYICDLSTKFLRKSIVEEELDQMSDEDISKLLCSVKGIGQNARFLMFNLCHPDVLPVTDLGVRKGVALHFNDGSKKDKTAKVALPSAHEMRQLTNIWSPYRTVGSWLMWRIQEIKTVVD</sequence>
<dbReference type="GO" id="GO:0008725">
    <property type="term" value="F:DNA-3-methyladenine glycosylase activity"/>
    <property type="evidence" value="ECO:0007669"/>
    <property type="project" value="TreeGrafter"/>
</dbReference>
<dbReference type="Proteomes" id="UP000078561">
    <property type="component" value="Unassembled WGS sequence"/>
</dbReference>
<comment type="similarity">
    <text evidence="1">Belongs to the alkylbase DNA glycosidase AlkA family.</text>
</comment>
<dbReference type="InterPro" id="IPR011257">
    <property type="entry name" value="DNA_glycosylase"/>
</dbReference>
<evidence type="ECO:0000313" key="7">
    <source>
        <dbReference type="Proteomes" id="UP000078561"/>
    </source>
</evidence>
<dbReference type="Pfam" id="PF00730">
    <property type="entry name" value="HhH-GPD"/>
    <property type="match status" value="1"/>
</dbReference>
<dbReference type="InterPro" id="IPR003265">
    <property type="entry name" value="HhH-GPD_domain"/>
</dbReference>
<feature type="region of interest" description="Disordered" evidence="4">
    <location>
        <begin position="1"/>
        <end position="41"/>
    </location>
</feature>
<name>A0A163LUP8_ABSGL</name>
<dbReference type="STRING" id="4829.A0A163LUP8"/>
<dbReference type="FunCoup" id="A0A163LUP8">
    <property type="interactions" value="16"/>
</dbReference>
<feature type="domain" description="HhH-GPD" evidence="5">
    <location>
        <begin position="120"/>
        <end position="297"/>
    </location>
</feature>
<dbReference type="OrthoDB" id="415889at2759"/>
<reference evidence="6" key="1">
    <citation type="submission" date="2016-04" db="EMBL/GenBank/DDBJ databases">
        <authorList>
            <person name="Evans L.H."/>
            <person name="Alamgir A."/>
            <person name="Owens N."/>
            <person name="Weber N.D."/>
            <person name="Virtaneva K."/>
            <person name="Barbian K."/>
            <person name="Babar A."/>
            <person name="Rosenke K."/>
        </authorList>
    </citation>
    <scope>NUCLEOTIDE SEQUENCE [LARGE SCALE GENOMIC DNA]</scope>
    <source>
        <strain evidence="6">CBS 101.48</strain>
    </source>
</reference>
<evidence type="ECO:0000256" key="4">
    <source>
        <dbReference type="SAM" id="MobiDB-lite"/>
    </source>
</evidence>
<dbReference type="FunFam" id="1.10.340.30:FF:000004">
    <property type="entry name" value="DNA-3-methyladenine glycosylase II"/>
    <property type="match status" value="1"/>
</dbReference>
<dbReference type="Gene3D" id="1.10.340.30">
    <property type="entry name" value="Hypothetical protein, domain 2"/>
    <property type="match status" value="1"/>
</dbReference>
<protein>
    <recommendedName>
        <fullName evidence="5">HhH-GPD domain-containing protein</fullName>
    </recommendedName>
</protein>
<dbReference type="GO" id="GO:0032131">
    <property type="term" value="F:alkylated DNA binding"/>
    <property type="evidence" value="ECO:0007669"/>
    <property type="project" value="TreeGrafter"/>
</dbReference>
<dbReference type="SUPFAM" id="SSF48150">
    <property type="entry name" value="DNA-glycosylase"/>
    <property type="match status" value="1"/>
</dbReference>
<evidence type="ECO:0000313" key="6">
    <source>
        <dbReference type="EMBL" id="SAL96808.1"/>
    </source>
</evidence>